<dbReference type="AlphaFoldDB" id="A0A4Z0FBI1"/>
<dbReference type="OrthoDB" id="784881at2"/>
<gene>
    <name evidence="2" type="ORF">E4680_06160</name>
</gene>
<comment type="caution">
    <text evidence="2">The sequence shown here is derived from an EMBL/GenBank/DDBJ whole genome shotgun (WGS) entry which is preliminary data.</text>
</comment>
<evidence type="ECO:0000313" key="3">
    <source>
        <dbReference type="Proteomes" id="UP000297890"/>
    </source>
</evidence>
<dbReference type="RefSeq" id="WP_135281526.1">
    <property type="nucleotide sequence ID" value="NZ_SRIO01000006.1"/>
</dbReference>
<dbReference type="Proteomes" id="UP000297890">
    <property type="component" value="Unassembled WGS sequence"/>
</dbReference>
<feature type="domain" description="Shedu protein SduA C-terminal" evidence="1">
    <location>
        <begin position="294"/>
        <end position="453"/>
    </location>
</feature>
<accession>A0A4Z0FBI1</accession>
<dbReference type="Pfam" id="PF14082">
    <property type="entry name" value="SduA_C"/>
    <property type="match status" value="1"/>
</dbReference>
<dbReference type="PROSITE" id="PS00018">
    <property type="entry name" value="EF_HAND_1"/>
    <property type="match status" value="1"/>
</dbReference>
<keyword evidence="3" id="KW-1185">Reference proteome</keyword>
<evidence type="ECO:0000313" key="2">
    <source>
        <dbReference type="EMBL" id="TFZ82856.1"/>
    </source>
</evidence>
<reference evidence="2 3" key="1">
    <citation type="journal article" date="2019" name="ISME J.">
        <title>Candidatus Macondimonas diazotrophica, a novel gammaproteobacterial genus dominating crude-oil-contaminated coastal sediments.</title>
        <authorList>
            <person name="Karthikeyan S."/>
            <person name="Konstantinidis K."/>
        </authorList>
    </citation>
    <scope>NUCLEOTIDE SEQUENCE [LARGE SCALE GENOMIC DNA]</scope>
    <source>
        <strain evidence="2 3">KTK01</strain>
    </source>
</reference>
<organism evidence="2 3">
    <name type="scientific">Candidatus Macondimonas diazotrophica</name>
    <dbReference type="NCBI Taxonomy" id="2305248"/>
    <lineage>
        <taxon>Bacteria</taxon>
        <taxon>Pseudomonadati</taxon>
        <taxon>Pseudomonadota</taxon>
        <taxon>Gammaproteobacteria</taxon>
        <taxon>Chromatiales</taxon>
        <taxon>Ectothiorhodospiraceae</taxon>
        <taxon>Candidatus Macondimonas</taxon>
    </lineage>
</organism>
<sequence length="471" mass="53270">MARSIEPYDPDHDGILEIEEVHPNFVEVYFVPPEHRLVEAGLDPKKANSYRTKLLDINGQHNFLTIYPISTFGNRPDFLKPKYGRIERITLDDPNIIFGFDMAVPPTPAEVRDVLENLPSTFTKDYAYGLGLAKPYRFIINAVEALSDCTEIVITGKHATGPAPDGHGIFYIATQNFEQARLELNKIDRHTDSARRAVKWTAAHNILAERLGVPMLDPKAGRHPYRKLFTTVAEGKQDLSEEDQNAVIGALTRHAADIADHQPEKLAKLRGDIELVTLEALIIRYERMLGENQVEACWQEFFNENPFILNMAFGYPVIKVRNQASVGGRKLSGDGEKITDFLVKNSLTNNTAIFEIKTPQTSMLNRTPFRDGVYTPAAELSGSINQALDQKYQFQKQIAQIKDNTRLYDIESYAVHCCLVIGRTPEGDDQKKSFELFRRNSKDVEIVTFDELLEKLKQLSAFLRAAEEQTS</sequence>
<dbReference type="EMBL" id="SRIO01000006">
    <property type="protein sequence ID" value="TFZ82856.1"/>
    <property type="molecule type" value="Genomic_DNA"/>
</dbReference>
<protein>
    <submittedName>
        <fullName evidence="2">DUF4263 domain-containing protein</fullName>
    </submittedName>
</protein>
<proteinExistence type="predicted"/>
<dbReference type="InterPro" id="IPR025359">
    <property type="entry name" value="SduA_C"/>
</dbReference>
<dbReference type="InterPro" id="IPR018247">
    <property type="entry name" value="EF_Hand_1_Ca_BS"/>
</dbReference>
<name>A0A4Z0FBI1_9GAMM</name>
<evidence type="ECO:0000259" key="1">
    <source>
        <dbReference type="Pfam" id="PF14082"/>
    </source>
</evidence>